<evidence type="ECO:0008006" key="3">
    <source>
        <dbReference type="Google" id="ProtNLM"/>
    </source>
</evidence>
<accession>A0ABP9SB80</accession>
<reference evidence="2" key="1">
    <citation type="journal article" date="2019" name="Int. J. Syst. Evol. Microbiol.">
        <title>The Global Catalogue of Microorganisms (GCM) 10K type strain sequencing project: providing services to taxonomists for standard genome sequencing and annotation.</title>
        <authorList>
            <consortium name="The Broad Institute Genomics Platform"/>
            <consortium name="The Broad Institute Genome Sequencing Center for Infectious Disease"/>
            <person name="Wu L."/>
            <person name="Ma J."/>
        </authorList>
    </citation>
    <scope>NUCLEOTIDE SEQUENCE [LARGE SCALE GENOMIC DNA]</scope>
    <source>
        <strain evidence="2">JCM 18304</strain>
    </source>
</reference>
<gene>
    <name evidence="1" type="ORF">GCM10023322_52760</name>
</gene>
<protein>
    <recommendedName>
        <fullName evidence="3">UvrD-like helicase C-terminal domain-containing protein</fullName>
    </recommendedName>
</protein>
<name>A0ABP9SB80_9ACTN</name>
<dbReference type="Proteomes" id="UP001501570">
    <property type="component" value="Unassembled WGS sequence"/>
</dbReference>
<dbReference type="SUPFAM" id="SSF52317">
    <property type="entry name" value="Class I glutamine amidotransferase-like"/>
    <property type="match status" value="1"/>
</dbReference>
<dbReference type="InterPro" id="IPR029062">
    <property type="entry name" value="Class_I_gatase-like"/>
</dbReference>
<dbReference type="EMBL" id="BAABJQ010000017">
    <property type="protein sequence ID" value="GAA5192662.1"/>
    <property type="molecule type" value="Genomic_DNA"/>
</dbReference>
<evidence type="ECO:0000313" key="1">
    <source>
        <dbReference type="EMBL" id="GAA5192662.1"/>
    </source>
</evidence>
<dbReference type="Gene3D" id="3.40.50.880">
    <property type="match status" value="1"/>
</dbReference>
<evidence type="ECO:0000313" key="2">
    <source>
        <dbReference type="Proteomes" id="UP001501570"/>
    </source>
</evidence>
<sequence length="51" mass="5578">MVALAAAGILDGRRATTHWRFVAATRARDELVVFWHGTPSPFLTSRLVQAG</sequence>
<organism evidence="1 2">
    <name type="scientific">Rugosimonospora acidiphila</name>
    <dbReference type="NCBI Taxonomy" id="556531"/>
    <lineage>
        <taxon>Bacteria</taxon>
        <taxon>Bacillati</taxon>
        <taxon>Actinomycetota</taxon>
        <taxon>Actinomycetes</taxon>
        <taxon>Micromonosporales</taxon>
        <taxon>Micromonosporaceae</taxon>
        <taxon>Rugosimonospora</taxon>
    </lineage>
</organism>
<keyword evidence="2" id="KW-1185">Reference proteome</keyword>
<comment type="caution">
    <text evidence="1">The sequence shown here is derived from an EMBL/GenBank/DDBJ whole genome shotgun (WGS) entry which is preliminary data.</text>
</comment>
<proteinExistence type="predicted"/>